<comment type="caution">
    <text evidence="1">The sequence shown here is derived from an EMBL/GenBank/DDBJ whole genome shotgun (WGS) entry which is preliminary data.</text>
</comment>
<keyword evidence="2" id="KW-1185">Reference proteome</keyword>
<dbReference type="Proteomes" id="UP000053573">
    <property type="component" value="Unassembled WGS sequence"/>
</dbReference>
<accession>A0A0H1BMT9</accession>
<proteinExistence type="predicted"/>
<reference evidence="2" key="1">
    <citation type="journal article" date="2015" name="PLoS Genet.">
        <title>The dynamic genome and transcriptome of the human fungal pathogen Blastomyces and close relative Emmonsia.</title>
        <authorList>
            <person name="Munoz J.F."/>
            <person name="Gauthier G.M."/>
            <person name="Desjardins C.A."/>
            <person name="Gallo J.E."/>
            <person name="Holder J."/>
            <person name="Sullivan T.D."/>
            <person name="Marty A.J."/>
            <person name="Carmen J.C."/>
            <person name="Chen Z."/>
            <person name="Ding L."/>
            <person name="Gujja S."/>
            <person name="Magrini V."/>
            <person name="Misas E."/>
            <person name="Mitreva M."/>
            <person name="Priest M."/>
            <person name="Saif S."/>
            <person name="Whiston E.A."/>
            <person name="Young S."/>
            <person name="Zeng Q."/>
            <person name="Goldman W.E."/>
            <person name="Mardis E.R."/>
            <person name="Taylor J.W."/>
            <person name="McEwen J.G."/>
            <person name="Clay O.K."/>
            <person name="Klein B.S."/>
            <person name="Cuomo C.A."/>
        </authorList>
    </citation>
    <scope>NUCLEOTIDE SEQUENCE [LARGE SCALE GENOMIC DNA]</scope>
    <source>
        <strain evidence="2">UAMH 139</strain>
    </source>
</reference>
<evidence type="ECO:0000313" key="1">
    <source>
        <dbReference type="EMBL" id="KLJ12428.1"/>
    </source>
</evidence>
<dbReference type="EMBL" id="LDEV01000921">
    <property type="protein sequence ID" value="KLJ12428.1"/>
    <property type="molecule type" value="Genomic_DNA"/>
</dbReference>
<sequence>KEKSFQISRSRRLILKVSNREILENNMLNNSNLIFKIRNEINQSFFTYIMSESEIQKSVMISIESSFFENLIIL</sequence>
<dbReference type="AlphaFoldDB" id="A0A0H1BMT9"/>
<evidence type="ECO:0000313" key="2">
    <source>
        <dbReference type="Proteomes" id="UP000053573"/>
    </source>
</evidence>
<dbReference type="STRING" id="2060906.A0A0H1BMT9"/>
<protein>
    <submittedName>
        <fullName evidence="1">Uncharacterized protein</fullName>
    </submittedName>
</protein>
<name>A0A0H1BMT9_9EURO</name>
<feature type="non-terminal residue" evidence="1">
    <location>
        <position position="1"/>
    </location>
</feature>
<feature type="non-terminal residue" evidence="1">
    <location>
        <position position="74"/>
    </location>
</feature>
<organism evidence="1 2">
    <name type="scientific">Blastomyces silverae</name>
    <dbReference type="NCBI Taxonomy" id="2060906"/>
    <lineage>
        <taxon>Eukaryota</taxon>
        <taxon>Fungi</taxon>
        <taxon>Dikarya</taxon>
        <taxon>Ascomycota</taxon>
        <taxon>Pezizomycotina</taxon>
        <taxon>Eurotiomycetes</taxon>
        <taxon>Eurotiomycetidae</taxon>
        <taxon>Onygenales</taxon>
        <taxon>Ajellomycetaceae</taxon>
        <taxon>Blastomyces</taxon>
    </lineage>
</organism>
<dbReference type="OrthoDB" id="4189827at2759"/>
<gene>
    <name evidence="1" type="ORF">EMPG_12540</name>
</gene>